<organism evidence="2">
    <name type="scientific">hydrothermal vent metagenome</name>
    <dbReference type="NCBI Taxonomy" id="652676"/>
    <lineage>
        <taxon>unclassified sequences</taxon>
        <taxon>metagenomes</taxon>
        <taxon>ecological metagenomes</taxon>
    </lineage>
</organism>
<dbReference type="SUPFAM" id="SSF52091">
    <property type="entry name" value="SpoIIaa-like"/>
    <property type="match status" value="1"/>
</dbReference>
<dbReference type="AlphaFoldDB" id="A0A3B0ZPZ4"/>
<gene>
    <name evidence="2" type="ORF">MNBD_GAMMA23-1449</name>
</gene>
<dbReference type="CDD" id="cd07043">
    <property type="entry name" value="STAS_anti-anti-sigma_factors"/>
    <property type="match status" value="1"/>
</dbReference>
<dbReference type="PANTHER" id="PTHR33495:SF15">
    <property type="entry name" value="STAS DOMAIN-CONTAINING PROTEIN"/>
    <property type="match status" value="1"/>
</dbReference>
<feature type="domain" description="STAS" evidence="1">
    <location>
        <begin position="1"/>
        <end position="95"/>
    </location>
</feature>
<dbReference type="PANTHER" id="PTHR33495">
    <property type="entry name" value="ANTI-SIGMA FACTOR ANTAGONIST TM_1081-RELATED-RELATED"/>
    <property type="match status" value="1"/>
</dbReference>
<dbReference type="PROSITE" id="PS50801">
    <property type="entry name" value="STAS"/>
    <property type="match status" value="1"/>
</dbReference>
<sequence length="95" mass="10819">MSVTTSESDKTVMVSVDGRFDFSVHKDFRNAYKDHDSSMSYRVNLSKTEYLDSSALGMLLLLKKHAEGKVVIEKPNDEIKRVLTIANFDKVFTIE</sequence>
<evidence type="ECO:0000313" key="2">
    <source>
        <dbReference type="EMBL" id="VAW91280.1"/>
    </source>
</evidence>
<dbReference type="GO" id="GO:0043856">
    <property type="term" value="F:anti-sigma factor antagonist activity"/>
    <property type="evidence" value="ECO:0007669"/>
    <property type="project" value="TreeGrafter"/>
</dbReference>
<name>A0A3B0ZPZ4_9ZZZZ</name>
<dbReference type="InterPro" id="IPR002645">
    <property type="entry name" value="STAS_dom"/>
</dbReference>
<dbReference type="EMBL" id="UOFT01000008">
    <property type="protein sequence ID" value="VAW91280.1"/>
    <property type="molecule type" value="Genomic_DNA"/>
</dbReference>
<dbReference type="InterPro" id="IPR036513">
    <property type="entry name" value="STAS_dom_sf"/>
</dbReference>
<dbReference type="Gene3D" id="3.30.750.24">
    <property type="entry name" value="STAS domain"/>
    <property type="match status" value="1"/>
</dbReference>
<protein>
    <submittedName>
        <fullName evidence="2">Anti-sigma F factor antagonist (SpoIIAA-2) Anti-sigma B factor antagonist RsbV</fullName>
    </submittedName>
</protein>
<accession>A0A3B0ZPZ4</accession>
<reference evidence="2" key="1">
    <citation type="submission" date="2018-06" db="EMBL/GenBank/DDBJ databases">
        <authorList>
            <person name="Zhirakovskaya E."/>
        </authorList>
    </citation>
    <scope>NUCLEOTIDE SEQUENCE</scope>
</reference>
<proteinExistence type="predicted"/>
<evidence type="ECO:0000259" key="1">
    <source>
        <dbReference type="PROSITE" id="PS50801"/>
    </source>
</evidence>
<dbReference type="Pfam" id="PF01740">
    <property type="entry name" value="STAS"/>
    <property type="match status" value="1"/>
</dbReference>